<organism evidence="1">
    <name type="scientific">Oryza meridionalis</name>
    <dbReference type="NCBI Taxonomy" id="40149"/>
    <lineage>
        <taxon>Eukaryota</taxon>
        <taxon>Viridiplantae</taxon>
        <taxon>Streptophyta</taxon>
        <taxon>Embryophyta</taxon>
        <taxon>Tracheophyta</taxon>
        <taxon>Spermatophyta</taxon>
        <taxon>Magnoliopsida</taxon>
        <taxon>Liliopsida</taxon>
        <taxon>Poales</taxon>
        <taxon>Poaceae</taxon>
        <taxon>BOP clade</taxon>
        <taxon>Oryzoideae</taxon>
        <taxon>Oryzeae</taxon>
        <taxon>Oryzinae</taxon>
        <taxon>Oryza</taxon>
    </lineage>
</organism>
<dbReference type="Gramene" id="OMERI10G00430.1">
    <property type="protein sequence ID" value="OMERI10G00430.1"/>
    <property type="gene ID" value="OMERI10G00430"/>
</dbReference>
<name>A0A0E0EV89_9ORYZ</name>
<evidence type="ECO:0000313" key="2">
    <source>
        <dbReference type="Proteomes" id="UP000008021"/>
    </source>
</evidence>
<reference evidence="1" key="2">
    <citation type="submission" date="2018-05" db="EMBL/GenBank/DDBJ databases">
        <title>OmerRS3 (Oryza meridionalis Reference Sequence Version 3).</title>
        <authorList>
            <person name="Zhang J."/>
            <person name="Kudrna D."/>
            <person name="Lee S."/>
            <person name="Talag J."/>
            <person name="Welchert J."/>
            <person name="Wing R.A."/>
        </authorList>
    </citation>
    <scope>NUCLEOTIDE SEQUENCE [LARGE SCALE GENOMIC DNA]</scope>
    <source>
        <strain evidence="1">cv. OR44</strain>
    </source>
</reference>
<accession>A0A0E0EV89</accession>
<proteinExistence type="predicted"/>
<dbReference type="EnsemblPlants" id="OMERI10G00430.1">
    <property type="protein sequence ID" value="OMERI10G00430.1"/>
    <property type="gene ID" value="OMERI10G00430"/>
</dbReference>
<reference evidence="1" key="1">
    <citation type="submission" date="2015-04" db="UniProtKB">
        <authorList>
            <consortium name="EnsemblPlants"/>
        </authorList>
    </citation>
    <scope>IDENTIFICATION</scope>
</reference>
<evidence type="ECO:0000313" key="1">
    <source>
        <dbReference type="EnsemblPlants" id="OMERI10G00430.1"/>
    </source>
</evidence>
<dbReference type="Proteomes" id="UP000008021">
    <property type="component" value="Chromosome 10"/>
</dbReference>
<protein>
    <submittedName>
        <fullName evidence="1">Uncharacterized protein</fullName>
    </submittedName>
</protein>
<sequence>MKHALQFPVLRLRAGWLLTSTDPSPKNHPNYELQKLKLEAKNLGGLFDFVPMICMQKSRSNGR</sequence>
<dbReference type="AlphaFoldDB" id="A0A0E0EV89"/>
<dbReference type="HOGENOM" id="CLU_2889608_0_0_1"/>
<keyword evidence="2" id="KW-1185">Reference proteome</keyword>